<dbReference type="AlphaFoldDB" id="A0AAD5U9B9"/>
<organism evidence="2 3">
    <name type="scientific">Boothiomyces macroporosus</name>
    <dbReference type="NCBI Taxonomy" id="261099"/>
    <lineage>
        <taxon>Eukaryota</taxon>
        <taxon>Fungi</taxon>
        <taxon>Fungi incertae sedis</taxon>
        <taxon>Chytridiomycota</taxon>
        <taxon>Chytridiomycota incertae sedis</taxon>
        <taxon>Chytridiomycetes</taxon>
        <taxon>Rhizophydiales</taxon>
        <taxon>Terramycetaceae</taxon>
        <taxon>Boothiomyces</taxon>
    </lineage>
</organism>
<keyword evidence="1" id="KW-0812">Transmembrane</keyword>
<evidence type="ECO:0000313" key="3">
    <source>
        <dbReference type="Proteomes" id="UP001210925"/>
    </source>
</evidence>
<feature type="transmembrane region" description="Helical" evidence="1">
    <location>
        <begin position="22"/>
        <end position="52"/>
    </location>
</feature>
<keyword evidence="1" id="KW-0472">Membrane</keyword>
<reference evidence="2" key="1">
    <citation type="submission" date="2020-05" db="EMBL/GenBank/DDBJ databases">
        <title>Phylogenomic resolution of chytrid fungi.</title>
        <authorList>
            <person name="Stajich J.E."/>
            <person name="Amses K."/>
            <person name="Simmons R."/>
            <person name="Seto K."/>
            <person name="Myers J."/>
            <person name="Bonds A."/>
            <person name="Quandt C.A."/>
            <person name="Barry K."/>
            <person name="Liu P."/>
            <person name="Grigoriev I."/>
            <person name="Longcore J.E."/>
            <person name="James T.Y."/>
        </authorList>
    </citation>
    <scope>NUCLEOTIDE SEQUENCE</scope>
    <source>
        <strain evidence="2">PLAUS21</strain>
    </source>
</reference>
<keyword evidence="1" id="KW-1133">Transmembrane helix</keyword>
<keyword evidence="3" id="KW-1185">Reference proteome</keyword>
<protein>
    <submittedName>
        <fullName evidence="2">Uncharacterized protein</fullName>
    </submittedName>
</protein>
<dbReference type="Proteomes" id="UP001210925">
    <property type="component" value="Unassembled WGS sequence"/>
</dbReference>
<proteinExistence type="predicted"/>
<sequence>MDTAVVWNLEIEGLHPSAVQTLAVFLSVMVSIMVTDYPIAILTGLALCVLVLGKAMDCETMEGKWVECKMCGIENCDPYEVIIV</sequence>
<dbReference type="EMBL" id="JADGKB010000197">
    <property type="protein sequence ID" value="KAJ3251158.1"/>
    <property type="molecule type" value="Genomic_DNA"/>
</dbReference>
<name>A0AAD5U9B9_9FUNG</name>
<accession>A0AAD5U9B9</accession>
<gene>
    <name evidence="2" type="ORF">HK103_002602</name>
</gene>
<evidence type="ECO:0000256" key="1">
    <source>
        <dbReference type="SAM" id="Phobius"/>
    </source>
</evidence>
<evidence type="ECO:0000313" key="2">
    <source>
        <dbReference type="EMBL" id="KAJ3251158.1"/>
    </source>
</evidence>
<comment type="caution">
    <text evidence="2">The sequence shown here is derived from an EMBL/GenBank/DDBJ whole genome shotgun (WGS) entry which is preliminary data.</text>
</comment>